<dbReference type="PANTHER" id="PTHR30086:SF20">
    <property type="entry name" value="ARGININE EXPORTER PROTEIN ARGO-RELATED"/>
    <property type="match status" value="1"/>
</dbReference>
<keyword evidence="3 6" id="KW-0812">Transmembrane</keyword>
<evidence type="ECO:0000313" key="8">
    <source>
        <dbReference type="Proteomes" id="UP001268683"/>
    </source>
</evidence>
<sequence>MSIEALIAFTIAMTILCATPGPGFFTIIATSLNKGMPAAFAVLVGITLGDLVYLTIALIGLEFLAQTLGSSFYLAKYAAGAYLFFLGYKAWKAHAQDTTISREGSRQLLKSFFVGLAVTIGNPKVMFFYLALLPTFVNLEDLSNTDITIIISIVVLVTFIVEGFYIVTARKIQEKFSRESTSTLPNKITGSLLMLAGLAVALQN</sequence>
<dbReference type="Proteomes" id="UP001268683">
    <property type="component" value="Chromosome"/>
</dbReference>
<name>A0AA52H947_9PROT</name>
<dbReference type="RefSeq" id="WP_310797972.1">
    <property type="nucleotide sequence ID" value="NZ_CP123872.1"/>
</dbReference>
<keyword evidence="4 6" id="KW-1133">Transmembrane helix</keyword>
<keyword evidence="8" id="KW-1185">Reference proteome</keyword>
<dbReference type="InterPro" id="IPR001123">
    <property type="entry name" value="LeuE-type"/>
</dbReference>
<dbReference type="PIRSF" id="PIRSF006324">
    <property type="entry name" value="LeuE"/>
    <property type="match status" value="1"/>
</dbReference>
<evidence type="ECO:0000256" key="6">
    <source>
        <dbReference type="SAM" id="Phobius"/>
    </source>
</evidence>
<protein>
    <submittedName>
        <fullName evidence="7">LysE family translocator</fullName>
    </submittedName>
</protein>
<dbReference type="EMBL" id="CP123872">
    <property type="protein sequence ID" value="WND02137.1"/>
    <property type="molecule type" value="Genomic_DNA"/>
</dbReference>
<evidence type="ECO:0000313" key="7">
    <source>
        <dbReference type="EMBL" id="WND02137.1"/>
    </source>
</evidence>
<proteinExistence type="predicted"/>
<comment type="subcellular location">
    <subcellularLocation>
        <location evidence="1">Cell membrane</location>
        <topology evidence="1">Multi-pass membrane protein</topology>
    </subcellularLocation>
</comment>
<evidence type="ECO:0000256" key="1">
    <source>
        <dbReference type="ARBA" id="ARBA00004651"/>
    </source>
</evidence>
<reference evidence="7" key="1">
    <citation type="submission" date="2023-04" db="EMBL/GenBank/DDBJ databases">
        <title>Complete genome sequence of Temperatibacter marinus.</title>
        <authorList>
            <person name="Rong J.-C."/>
            <person name="Yi M.-L."/>
            <person name="Zhao Q."/>
        </authorList>
    </citation>
    <scope>NUCLEOTIDE SEQUENCE</scope>
    <source>
        <strain evidence="7">NBRC 110045</strain>
    </source>
</reference>
<gene>
    <name evidence="7" type="ORF">QGN29_11310</name>
</gene>
<feature type="transmembrane region" description="Helical" evidence="6">
    <location>
        <begin position="73"/>
        <end position="91"/>
    </location>
</feature>
<dbReference type="AlphaFoldDB" id="A0AA52H947"/>
<organism evidence="7 8">
    <name type="scientific">Temperatibacter marinus</name>
    <dbReference type="NCBI Taxonomy" id="1456591"/>
    <lineage>
        <taxon>Bacteria</taxon>
        <taxon>Pseudomonadati</taxon>
        <taxon>Pseudomonadota</taxon>
        <taxon>Alphaproteobacteria</taxon>
        <taxon>Kordiimonadales</taxon>
        <taxon>Temperatibacteraceae</taxon>
        <taxon>Temperatibacter</taxon>
    </lineage>
</organism>
<evidence type="ECO:0000256" key="2">
    <source>
        <dbReference type="ARBA" id="ARBA00022475"/>
    </source>
</evidence>
<feature type="transmembrane region" description="Helical" evidence="6">
    <location>
        <begin position="40"/>
        <end position="61"/>
    </location>
</feature>
<dbReference type="GO" id="GO:0005886">
    <property type="term" value="C:plasma membrane"/>
    <property type="evidence" value="ECO:0007669"/>
    <property type="project" value="UniProtKB-SubCell"/>
</dbReference>
<evidence type="ECO:0000256" key="3">
    <source>
        <dbReference type="ARBA" id="ARBA00022692"/>
    </source>
</evidence>
<dbReference type="PANTHER" id="PTHR30086">
    <property type="entry name" value="ARGININE EXPORTER PROTEIN ARGO"/>
    <property type="match status" value="1"/>
</dbReference>
<dbReference type="GO" id="GO:0015171">
    <property type="term" value="F:amino acid transmembrane transporter activity"/>
    <property type="evidence" value="ECO:0007669"/>
    <property type="project" value="TreeGrafter"/>
</dbReference>
<evidence type="ECO:0000256" key="5">
    <source>
        <dbReference type="ARBA" id="ARBA00023136"/>
    </source>
</evidence>
<feature type="transmembrane region" description="Helical" evidence="6">
    <location>
        <begin position="6"/>
        <end position="28"/>
    </location>
</feature>
<keyword evidence="5 6" id="KW-0472">Membrane</keyword>
<dbReference type="KEGG" id="tmk:QGN29_11310"/>
<dbReference type="Pfam" id="PF01810">
    <property type="entry name" value="LysE"/>
    <property type="match status" value="1"/>
</dbReference>
<feature type="transmembrane region" description="Helical" evidence="6">
    <location>
        <begin position="112"/>
        <end position="132"/>
    </location>
</feature>
<feature type="transmembrane region" description="Helical" evidence="6">
    <location>
        <begin position="147"/>
        <end position="168"/>
    </location>
</feature>
<keyword evidence="2" id="KW-1003">Cell membrane</keyword>
<accession>A0AA52H947</accession>
<evidence type="ECO:0000256" key="4">
    <source>
        <dbReference type="ARBA" id="ARBA00022989"/>
    </source>
</evidence>